<dbReference type="PANTHER" id="PTHR45739:SF12">
    <property type="entry name" value="CHONDROITIN SULFATE PROTEOGLYCAN 4-LIKE ISOFORM X2"/>
    <property type="match status" value="1"/>
</dbReference>
<accession>A0ABV0R5N3</accession>
<evidence type="ECO:0000256" key="4">
    <source>
        <dbReference type="PROSITE-ProRule" id="PRU01201"/>
    </source>
</evidence>
<dbReference type="InterPro" id="IPR051561">
    <property type="entry name" value="FRAS1_ECM"/>
</dbReference>
<keyword evidence="6" id="KW-1185">Reference proteome</keyword>
<evidence type="ECO:0000256" key="2">
    <source>
        <dbReference type="ARBA" id="ARBA00022737"/>
    </source>
</evidence>
<dbReference type="EMBL" id="JAHRIN010034037">
    <property type="protein sequence ID" value="MEQ2202918.1"/>
    <property type="molecule type" value="Genomic_DNA"/>
</dbReference>
<gene>
    <name evidence="5" type="ORF">XENOCAPTIV_020019</name>
</gene>
<evidence type="ECO:0000313" key="5">
    <source>
        <dbReference type="EMBL" id="MEQ2202918.1"/>
    </source>
</evidence>
<dbReference type="Pfam" id="PF16184">
    <property type="entry name" value="Cadherin_3"/>
    <property type="match status" value="2"/>
</dbReference>
<sequence length="492" mass="54380">MAQDPYLQVENNTGLMVQQSGIAALTSVNLSVISNLDIRDPQEVTFEVYVPPRHGVLCFNDGEKEAIIGTDAISVFTQRDLVAGRLAYHHSGGHELLDVFNVTARARERSTERLTERGRREVHLDIGVPVKIYLESHHRPPTVKTNRPVVVAEGQNTPISREDVESRQLVFVHSGKHTDLFAVSVSKHGSDVKDWFIYPVLSHLQVNDGLILYDQNKPESVGWSAADSFSFTVSSPPAFLPPHTFTILISYQANEHLGIPQHRTKLLNNAVVAEGGRVTIDRSKLDASNLLGNLPQSHRKDHHIMYRVISLPRHGALTIHGHNLTRSQPDFSQATLNKFGIMYLHDDSETTKDSFTFRAWVAPLHLSSSSLSLSAFSSDSSSSSSFSPLYSASSSSFPALGTASHRHPVMDGVAVTEMFNITVTPVNDHPPLIRSRAPSMKVVVGETVILGPDNLQVGQCFMIVLIFMNWIFQSDTEKKVSVTCLICLRIAN</sequence>
<organism evidence="5 6">
    <name type="scientific">Xenoophorus captivus</name>
    <dbReference type="NCBI Taxonomy" id="1517983"/>
    <lineage>
        <taxon>Eukaryota</taxon>
        <taxon>Metazoa</taxon>
        <taxon>Chordata</taxon>
        <taxon>Craniata</taxon>
        <taxon>Vertebrata</taxon>
        <taxon>Euteleostomi</taxon>
        <taxon>Actinopterygii</taxon>
        <taxon>Neopterygii</taxon>
        <taxon>Teleostei</taxon>
        <taxon>Neoteleostei</taxon>
        <taxon>Acanthomorphata</taxon>
        <taxon>Ovalentaria</taxon>
        <taxon>Atherinomorphae</taxon>
        <taxon>Cyprinodontiformes</taxon>
        <taxon>Goodeidae</taxon>
        <taxon>Xenoophorus</taxon>
    </lineage>
</organism>
<dbReference type="PROSITE" id="PS51854">
    <property type="entry name" value="CSPG"/>
    <property type="match status" value="2"/>
</dbReference>
<comment type="caution">
    <text evidence="5">The sequence shown here is derived from an EMBL/GenBank/DDBJ whole genome shotgun (WGS) entry which is preliminary data.</text>
</comment>
<reference evidence="5 6" key="1">
    <citation type="submission" date="2021-06" db="EMBL/GenBank/DDBJ databases">
        <authorList>
            <person name="Palmer J.M."/>
        </authorList>
    </citation>
    <scope>NUCLEOTIDE SEQUENCE [LARGE SCALE GENOMIC DNA]</scope>
    <source>
        <strain evidence="5 6">XC_2019</strain>
        <tissue evidence="5">Muscle</tissue>
    </source>
</reference>
<protein>
    <recommendedName>
        <fullName evidence="7">Chondroitin sulfate proteoglycan 4</fullName>
    </recommendedName>
</protein>
<proteinExistence type="predicted"/>
<feature type="repeat" description="CSPG" evidence="4">
    <location>
        <begin position="261"/>
        <end position="360"/>
    </location>
</feature>
<dbReference type="PANTHER" id="PTHR45739">
    <property type="entry name" value="MATRIX PROTEIN, PUTATIVE-RELATED"/>
    <property type="match status" value="1"/>
</dbReference>
<dbReference type="InterPro" id="IPR039005">
    <property type="entry name" value="CSPG_rpt"/>
</dbReference>
<evidence type="ECO:0000313" key="6">
    <source>
        <dbReference type="Proteomes" id="UP001434883"/>
    </source>
</evidence>
<keyword evidence="1" id="KW-0732">Signal</keyword>
<keyword evidence="3" id="KW-0325">Glycoprotein</keyword>
<evidence type="ECO:0000256" key="1">
    <source>
        <dbReference type="ARBA" id="ARBA00022729"/>
    </source>
</evidence>
<evidence type="ECO:0008006" key="7">
    <source>
        <dbReference type="Google" id="ProtNLM"/>
    </source>
</evidence>
<dbReference type="Proteomes" id="UP001434883">
    <property type="component" value="Unassembled WGS sequence"/>
</dbReference>
<feature type="repeat" description="CSPG" evidence="4">
    <location>
        <begin position="6"/>
        <end position="105"/>
    </location>
</feature>
<keyword evidence="2" id="KW-0677">Repeat</keyword>
<name>A0ABV0R5N3_9TELE</name>
<evidence type="ECO:0000256" key="3">
    <source>
        <dbReference type="ARBA" id="ARBA00023180"/>
    </source>
</evidence>